<accession>A0A0B6S6J5</accession>
<evidence type="ECO:0000313" key="2">
    <source>
        <dbReference type="Proteomes" id="UP000031838"/>
    </source>
</evidence>
<evidence type="ECO:0000313" key="1">
    <source>
        <dbReference type="EMBL" id="AJK50079.1"/>
    </source>
</evidence>
<dbReference type="EMBL" id="CP002581">
    <property type="protein sequence ID" value="AJK50079.1"/>
    <property type="molecule type" value="Genomic_DNA"/>
</dbReference>
<name>A0A0B6S6J5_BURPL</name>
<organism evidence="1 2">
    <name type="scientific">Burkholderia plantarii</name>
    <dbReference type="NCBI Taxonomy" id="41899"/>
    <lineage>
        <taxon>Bacteria</taxon>
        <taxon>Pseudomonadati</taxon>
        <taxon>Pseudomonadota</taxon>
        <taxon>Betaproteobacteria</taxon>
        <taxon>Burkholderiales</taxon>
        <taxon>Burkholderiaceae</taxon>
        <taxon>Burkholderia</taxon>
    </lineage>
</organism>
<gene>
    <name evidence="1" type="ORF">BGL_2c20150</name>
</gene>
<dbReference type="RefSeq" id="WP_042628395.1">
    <property type="nucleotide sequence ID" value="NZ_CP002581.1"/>
</dbReference>
<dbReference type="HOGENOM" id="CLU_571962_0_0_4"/>
<sequence length="477" mass="51781">MKRTNPFTGMMPPVKKVFYEPTHDPAPPPPLPPQQRGASFTDGIQALATGTRTESVYTQLNVPYAIGGTHHVVDIHGTYSTSVQQSNKPSNKTYDASKPTKSWVQGMLQPMGETSYFDKDKRSKAIPATLSLERATIEGNAMKYLAEDTYVPTRATARSSEASQAKYFGGLTMGSFVEDITGARGLGLGLVGSGMRATTMAGKWHMQNVGAPSIANFGSDMLDAYPQLGNTKMSPKLGASVLRDKLDAGGAGAEAVRDRHLGMRGSIYQAHARALREAGLRFDTKLKAIHDRTRTAVEQGDWWQGKGVALDPLGDPEHAQAREQLRDEYVARKLERHAIAHYLAPPDMASAAFAGKLEQIRSGRATPQEAGKWWDARHTSGTDWSTVDKASAPLEHQQLKRAYVAAKLTKSGHAAELAEVQQKWASKDAFKAELDAIRGGTASTTPFWTARAGTDVTTLTHDETKALRAQYVAAHKP</sequence>
<reference evidence="1 2" key="2">
    <citation type="journal article" date="2016" name="Appl. Microbiol. Biotechnol.">
        <title>Mutations improving production and secretion of extracellular lipase by Burkholderia glumae PG1.</title>
        <authorList>
            <person name="Knapp A."/>
            <person name="Voget S."/>
            <person name="Gao R."/>
            <person name="Zaburannyi N."/>
            <person name="Krysciak D."/>
            <person name="Breuer M."/>
            <person name="Hauer B."/>
            <person name="Streit W.R."/>
            <person name="Muller R."/>
            <person name="Daniel R."/>
            <person name="Jaeger K.E."/>
        </authorList>
    </citation>
    <scope>NUCLEOTIDE SEQUENCE [LARGE SCALE GENOMIC DNA]</scope>
    <source>
        <strain evidence="1 2">PG1</strain>
    </source>
</reference>
<reference evidence="2" key="1">
    <citation type="submission" date="2011-03" db="EMBL/GenBank/DDBJ databases">
        <authorList>
            <person name="Voget S."/>
            <person name="Streit W.R."/>
            <person name="Jaeger K.E."/>
            <person name="Daniel R."/>
        </authorList>
    </citation>
    <scope>NUCLEOTIDE SEQUENCE [LARGE SCALE GENOMIC DNA]</scope>
    <source>
        <strain evidence="2">PG1</strain>
    </source>
</reference>
<dbReference type="KEGG" id="bgp:BGL_2c20150"/>
<keyword evidence="2" id="KW-1185">Reference proteome</keyword>
<dbReference type="AlphaFoldDB" id="A0A0B6S6J5"/>
<dbReference type="Proteomes" id="UP000031838">
    <property type="component" value="Chromosome 2"/>
</dbReference>
<proteinExistence type="predicted"/>
<protein>
    <submittedName>
        <fullName evidence="1">Uncharacterized protein</fullName>
    </submittedName>
</protein>